<gene>
    <name evidence="1" type="ordered locus">PSMK_26130</name>
</gene>
<dbReference type="InterPro" id="IPR037012">
    <property type="entry name" value="NanQ/TabA/YiaL_sf"/>
</dbReference>
<dbReference type="Pfam" id="PF04074">
    <property type="entry name" value="DUF386"/>
    <property type="match status" value="1"/>
</dbReference>
<dbReference type="SUPFAM" id="SSF51197">
    <property type="entry name" value="Clavaminate synthase-like"/>
    <property type="match status" value="1"/>
</dbReference>
<dbReference type="eggNOG" id="COG2731">
    <property type="taxonomic scope" value="Bacteria"/>
</dbReference>
<sequence length="164" mass="18068">MIVDDIARLGRYAGLMPGVAQAAAWLDGRDLDALVAEGDRTIPLVGERLLVMPQTQPLKPREEARWEAHRRYADIQVVLGDREGFGWCPLRDDLTLSVPHDPERDVAFYEGPAAGSAVWFGLNPGQFALFLPEDVHAPCLGAAGERVRKVVFKVELARPEDRGA</sequence>
<dbReference type="HOGENOM" id="CLU_107139_2_0_0"/>
<dbReference type="RefSeq" id="WP_014437985.1">
    <property type="nucleotide sequence ID" value="NC_017080.1"/>
</dbReference>
<dbReference type="GO" id="GO:0005829">
    <property type="term" value="C:cytosol"/>
    <property type="evidence" value="ECO:0007669"/>
    <property type="project" value="TreeGrafter"/>
</dbReference>
<evidence type="ECO:0000313" key="1">
    <source>
        <dbReference type="EMBL" id="BAM04772.1"/>
    </source>
</evidence>
<dbReference type="NCBIfam" id="TIGR00022">
    <property type="entry name" value="YhcH/YjgK/YiaL family protein"/>
    <property type="match status" value="1"/>
</dbReference>
<dbReference type="AlphaFoldDB" id="I0IHN4"/>
<evidence type="ECO:0008006" key="3">
    <source>
        <dbReference type="Google" id="ProtNLM"/>
    </source>
</evidence>
<dbReference type="PANTHER" id="PTHR34986:SF1">
    <property type="entry name" value="PROTEIN YIAL"/>
    <property type="match status" value="1"/>
</dbReference>
<reference evidence="1 2" key="1">
    <citation type="submission" date="2012-02" db="EMBL/GenBank/DDBJ databases">
        <title>Complete genome sequence of Phycisphaera mikurensis NBRC 102666.</title>
        <authorList>
            <person name="Ankai A."/>
            <person name="Hosoyama A."/>
            <person name="Terui Y."/>
            <person name="Sekine M."/>
            <person name="Fukai R."/>
            <person name="Kato Y."/>
            <person name="Nakamura S."/>
            <person name="Yamada-Narita S."/>
            <person name="Kawakoshi A."/>
            <person name="Fukunaga Y."/>
            <person name="Yamazaki S."/>
            <person name="Fujita N."/>
        </authorList>
    </citation>
    <scope>NUCLEOTIDE SEQUENCE [LARGE SCALE GENOMIC DNA]</scope>
    <source>
        <strain evidence="2">NBRC 102666 / KCTC 22515 / FYK2301M01</strain>
    </source>
</reference>
<dbReference type="KEGG" id="phm:PSMK_26130"/>
<dbReference type="Gene3D" id="2.60.120.370">
    <property type="entry name" value="YhcH/YjgK/YiaL"/>
    <property type="match status" value="1"/>
</dbReference>
<dbReference type="EMBL" id="AP012338">
    <property type="protein sequence ID" value="BAM04772.1"/>
    <property type="molecule type" value="Genomic_DNA"/>
</dbReference>
<proteinExistence type="predicted"/>
<dbReference type="PANTHER" id="PTHR34986">
    <property type="entry name" value="EVOLVED BETA-GALACTOSIDASE SUBUNIT BETA"/>
    <property type="match status" value="1"/>
</dbReference>
<dbReference type="OrthoDB" id="9792756at2"/>
<name>I0IHN4_PHYMF</name>
<protein>
    <recommendedName>
        <fullName evidence="3">YhcH/YjgK/YiaL family protein</fullName>
    </recommendedName>
</protein>
<dbReference type="Proteomes" id="UP000007881">
    <property type="component" value="Chromosome"/>
</dbReference>
<organism evidence="1 2">
    <name type="scientific">Phycisphaera mikurensis (strain NBRC 102666 / KCTC 22515 / FYK2301M01)</name>
    <dbReference type="NCBI Taxonomy" id="1142394"/>
    <lineage>
        <taxon>Bacteria</taxon>
        <taxon>Pseudomonadati</taxon>
        <taxon>Planctomycetota</taxon>
        <taxon>Phycisphaerae</taxon>
        <taxon>Phycisphaerales</taxon>
        <taxon>Phycisphaeraceae</taxon>
        <taxon>Phycisphaera</taxon>
    </lineage>
</organism>
<keyword evidence="2" id="KW-1185">Reference proteome</keyword>
<evidence type="ECO:0000313" key="2">
    <source>
        <dbReference type="Proteomes" id="UP000007881"/>
    </source>
</evidence>
<accession>I0IHN4</accession>
<dbReference type="InterPro" id="IPR004375">
    <property type="entry name" value="NanQ/TabA/YiaL"/>
</dbReference>